<protein>
    <recommendedName>
        <fullName evidence="4">STI1/HOP DP domain-containing protein</fullName>
    </recommendedName>
</protein>
<feature type="region of interest" description="Disordered" evidence="1">
    <location>
        <begin position="265"/>
        <end position="365"/>
    </location>
</feature>
<dbReference type="Proteomes" id="UP001497497">
    <property type="component" value="Unassembled WGS sequence"/>
</dbReference>
<feature type="compositionally biased region" description="Polar residues" evidence="1">
    <location>
        <begin position="265"/>
        <end position="294"/>
    </location>
</feature>
<feature type="region of interest" description="Disordered" evidence="1">
    <location>
        <begin position="29"/>
        <end position="110"/>
    </location>
</feature>
<dbReference type="EMBL" id="CAXITT010000260">
    <property type="protein sequence ID" value="CAL1537381.1"/>
    <property type="molecule type" value="Genomic_DNA"/>
</dbReference>
<accession>A0AAV2HTD8</accession>
<feature type="compositionally biased region" description="Basic and acidic residues" evidence="1">
    <location>
        <begin position="325"/>
        <end position="350"/>
    </location>
</feature>
<organism evidence="2 3">
    <name type="scientific">Lymnaea stagnalis</name>
    <name type="common">Great pond snail</name>
    <name type="synonym">Helix stagnalis</name>
    <dbReference type="NCBI Taxonomy" id="6523"/>
    <lineage>
        <taxon>Eukaryota</taxon>
        <taxon>Metazoa</taxon>
        <taxon>Spiralia</taxon>
        <taxon>Lophotrochozoa</taxon>
        <taxon>Mollusca</taxon>
        <taxon>Gastropoda</taxon>
        <taxon>Heterobranchia</taxon>
        <taxon>Euthyneura</taxon>
        <taxon>Panpulmonata</taxon>
        <taxon>Hygrophila</taxon>
        <taxon>Lymnaeoidea</taxon>
        <taxon>Lymnaeidae</taxon>
        <taxon>Lymnaea</taxon>
    </lineage>
</organism>
<feature type="compositionally biased region" description="Polar residues" evidence="1">
    <location>
        <begin position="52"/>
        <end position="89"/>
    </location>
</feature>
<comment type="caution">
    <text evidence="2">The sequence shown here is derived from an EMBL/GenBank/DDBJ whole genome shotgun (WGS) entry which is preliminary data.</text>
</comment>
<evidence type="ECO:0000256" key="1">
    <source>
        <dbReference type="SAM" id="MobiDB-lite"/>
    </source>
</evidence>
<keyword evidence="3" id="KW-1185">Reference proteome</keyword>
<feature type="compositionally biased region" description="Polar residues" evidence="1">
    <location>
        <begin position="29"/>
        <end position="39"/>
    </location>
</feature>
<sequence length="460" mass="49961">MADDSDVPPLEDMTQVLKKVETLREGILSQSNVAKSQPASAKERAKVRKNTSARVVQPERSGNTNEGKVQMDSFSKNPTEVTKQNNTGDASEILVPETKSTIPPKTSNSGMFGGLKKGFLFGGSSKEPSAASTSVKSSAPKAVQPPKAVPPPTVEKAQTDIPFISPSTGKTSSGLTLDEVQMAMSETKGLLDNQDWINDDLLGRVENNEFLLKRFADPHFMKALQEFQTSPQAAMEKYKSNKEVEKFLLDFCALLGDHFTTLGSPTADSAGSQNLNATQPPGSSPSVSTTQSVKPQPKIIEISGNSSATEENKKIPKIVELPDSDLEKCREKSTKAEGKKIKQEGGDRNSPKKVKKKASGISKPDTSILSTEKEILDLGPRPGDKSDIKEITPVDDAQVKELLEDPKVMATLLDPKIMNLIQTLKTDPDKAHSLVEKADANFRDKISFLVGKRLLHFQTY</sequence>
<gene>
    <name evidence="2" type="ORF">GSLYS_00011294001</name>
</gene>
<evidence type="ECO:0000313" key="2">
    <source>
        <dbReference type="EMBL" id="CAL1537381.1"/>
    </source>
</evidence>
<feature type="compositionally biased region" description="Polar residues" evidence="1">
    <location>
        <begin position="98"/>
        <end position="108"/>
    </location>
</feature>
<name>A0AAV2HTD8_LYMST</name>
<reference evidence="2 3" key="1">
    <citation type="submission" date="2024-04" db="EMBL/GenBank/DDBJ databases">
        <authorList>
            <consortium name="Genoscope - CEA"/>
            <person name="William W."/>
        </authorList>
    </citation>
    <scope>NUCLEOTIDE SEQUENCE [LARGE SCALE GENOMIC DNA]</scope>
</reference>
<evidence type="ECO:0008006" key="4">
    <source>
        <dbReference type="Google" id="ProtNLM"/>
    </source>
</evidence>
<dbReference type="AlphaFoldDB" id="A0AAV2HTD8"/>
<feature type="region of interest" description="Disordered" evidence="1">
    <location>
        <begin position="123"/>
        <end position="155"/>
    </location>
</feature>
<evidence type="ECO:0000313" key="3">
    <source>
        <dbReference type="Proteomes" id="UP001497497"/>
    </source>
</evidence>
<proteinExistence type="predicted"/>
<dbReference type="Gene3D" id="1.10.260.100">
    <property type="match status" value="2"/>
</dbReference>